<dbReference type="Gene3D" id="3.30.1330.60">
    <property type="entry name" value="OmpA-like domain"/>
    <property type="match status" value="1"/>
</dbReference>
<keyword evidence="3" id="KW-1185">Reference proteome</keyword>
<dbReference type="InterPro" id="IPR008023">
    <property type="entry name" value="DUF748"/>
</dbReference>
<reference evidence="2 3" key="1">
    <citation type="submission" date="2021-05" db="EMBL/GenBank/DDBJ databases">
        <title>Complete genome of the cytokinin-producing biocontrol strain Pseudomonas fluorescens G20-18.</title>
        <authorList>
            <person name="Nielsen T.K."/>
            <person name="Mekureyaw M.F."/>
            <person name="Hansen L.H."/>
            <person name="Nicolaisen M.H."/>
            <person name="Roitsch T.G."/>
            <person name="Hennessy R.C."/>
        </authorList>
    </citation>
    <scope>NUCLEOTIDE SEQUENCE [LARGE SCALE GENOMIC DNA]</scope>
    <source>
        <strain evidence="2 3">G20-18</strain>
    </source>
</reference>
<dbReference type="Proteomes" id="UP000681155">
    <property type="component" value="Chromosome"/>
</dbReference>
<protein>
    <submittedName>
        <fullName evidence="2">DUF748 domain-containing protein</fullName>
    </submittedName>
</protein>
<name>A0ABX8EUE3_9PSED</name>
<evidence type="ECO:0000313" key="2">
    <source>
        <dbReference type="EMBL" id="QVW22535.1"/>
    </source>
</evidence>
<dbReference type="PANTHER" id="PTHR30441:SF8">
    <property type="entry name" value="DUF748 DOMAIN-CONTAINING PROTEIN"/>
    <property type="match status" value="1"/>
</dbReference>
<feature type="region of interest" description="Disordered" evidence="1">
    <location>
        <begin position="342"/>
        <end position="368"/>
    </location>
</feature>
<organism evidence="2 3">
    <name type="scientific">Pseudomonas hormoni</name>
    <dbReference type="NCBI Taxonomy" id="3093767"/>
    <lineage>
        <taxon>Bacteria</taxon>
        <taxon>Pseudomonadati</taxon>
        <taxon>Pseudomonadota</taxon>
        <taxon>Gammaproteobacteria</taxon>
        <taxon>Pseudomonadales</taxon>
        <taxon>Pseudomonadaceae</taxon>
        <taxon>Pseudomonas</taxon>
    </lineage>
</organism>
<dbReference type="InterPro" id="IPR052894">
    <property type="entry name" value="AsmA-related"/>
</dbReference>
<accession>A0ABX8EUE3</accession>
<sequence length="983" mass="107430">MKPHMPKGLIRAIGALLTALALYSLLGFLILPGIALRVANQQLANYATTPATIQRIELNPFSLEVTLWGLIIGEPGKEQVGFERLYANLQIDSLWTKALHLSDIELDKPKTEILFGKDGKLNLLGLFKIPASEPTPADPNAKPFPLRVERIKLADGAVHFKDDRPSEAIEFLYDKLDFELKNLSTLPEDSADMTLVAIGPNGGQLDWTGNFSLIPIASEGKLKVTDGQMKAFWPYVRDALPLVLENGVLNLSTDYKLNLSKETELLLSNVAVSVAPFAINAPDGRPLAKLARLDITDTTVDLAKQQVVVGKIRSNKLETWAALEADGQLDWQKLFASQPSKEAAKAKAEPVSTPAAADSPKTPAAPSKPWQVLLKDVQLRDYQVHLADRKAQPAVTLDLNPLNLDLQNFDSLNGSPFTLKLDTGVGKQGKITADGEVNLAPVSARLNVQTKDIDLRVAQSYINPFIRLELRSGMLGSDLAVNLKSTEPLALSVTGRAQIDQLHTLDTLKTRDFLKWQQVVLEGLNYQHGDSLSIDRINLFQPYVRFMINDDRTTNVDDLLIPQPPDSGAKTAAAKPAASKDKPLGIHIGGIAINDGSANFADFSLTPNFATAVQQLNGQIGTIDSRQAKPATVDIKGKVDRYAPVTIKGSVNPFDPMASLDIATSFKRVELTTLTPYSGKFAGYRIRKGRLNLDLHYLITKGQLKAENKVVVEQLQLGEKVDSPDAVSLPLKLAIALLKDVDGKISIELPVTGDLNNPQFSVMPIVWQTLRNLIVKAAAAPFKMIGGLVSGGGSEDLGTVSFAPGSSDLSKEAEGSLVKLSQALKERPALRLEIEGTAAAKSDGPLIAEQRLEREYQYNYYKMLQRRGDKVPAQASLLQVPDGEKDPLLEGIYRTRLKTQPPAEWKDLGKEERTVKMRADVIKFWSTSDVLLRQLGQDRASSIKDYLVDKGQLADERVYFIDASLGEPESDGKVVTPLHLDAE</sequence>
<gene>
    <name evidence="2" type="ORF">KJF94_22110</name>
</gene>
<dbReference type="InterPro" id="IPR036737">
    <property type="entry name" value="OmpA-like_sf"/>
</dbReference>
<evidence type="ECO:0000313" key="3">
    <source>
        <dbReference type="Proteomes" id="UP000681155"/>
    </source>
</evidence>
<proteinExistence type="predicted"/>
<dbReference type="EMBL" id="CP075566">
    <property type="protein sequence ID" value="QVW22535.1"/>
    <property type="molecule type" value="Genomic_DNA"/>
</dbReference>
<dbReference type="Pfam" id="PF05359">
    <property type="entry name" value="DUF748"/>
    <property type="match status" value="2"/>
</dbReference>
<evidence type="ECO:0000256" key="1">
    <source>
        <dbReference type="SAM" id="MobiDB-lite"/>
    </source>
</evidence>
<dbReference type="PANTHER" id="PTHR30441">
    <property type="entry name" value="DUF748 DOMAIN-CONTAINING PROTEIN"/>
    <property type="match status" value="1"/>
</dbReference>
<dbReference type="RefSeq" id="WP_214378781.1">
    <property type="nucleotide sequence ID" value="NZ_CP075566.1"/>
</dbReference>